<evidence type="ECO:0000313" key="5">
    <source>
        <dbReference type="Proteomes" id="UP000593567"/>
    </source>
</evidence>
<gene>
    <name evidence="4" type="ORF">EB796_015354</name>
</gene>
<accession>A0A7J7JLL8</accession>
<evidence type="ECO:0000256" key="2">
    <source>
        <dbReference type="PROSITE-ProRule" id="PRU00192"/>
    </source>
</evidence>
<comment type="caution">
    <text evidence="4">The sequence shown here is derived from an EMBL/GenBank/DDBJ whole genome shotgun (WGS) entry which is preliminary data.</text>
</comment>
<proteinExistence type="predicted"/>
<evidence type="ECO:0000256" key="1">
    <source>
        <dbReference type="ARBA" id="ARBA00022443"/>
    </source>
</evidence>
<dbReference type="Gene3D" id="2.30.30.40">
    <property type="entry name" value="SH3 Domains"/>
    <property type="match status" value="1"/>
</dbReference>
<name>A0A7J7JLL8_BUGNE</name>
<dbReference type="OrthoDB" id="10255964at2759"/>
<feature type="domain" description="SH3" evidence="3">
    <location>
        <begin position="19"/>
        <end position="87"/>
    </location>
</feature>
<dbReference type="AlphaFoldDB" id="A0A7J7JLL8"/>
<keyword evidence="1 2" id="KW-0728">SH3 domain</keyword>
<dbReference type="InterPro" id="IPR036028">
    <property type="entry name" value="SH3-like_dom_sf"/>
</dbReference>
<dbReference type="Proteomes" id="UP000593567">
    <property type="component" value="Unassembled WGS sequence"/>
</dbReference>
<sequence length="90" mass="9845">MLHCDTFSCVCSSEKVHPNSPIVGKALVSYDYSSTETNQINLMSGDVVAIISKAGGDRGWWKGAVIHNQELGRVGYFPLAYVEEIEDDGH</sequence>
<organism evidence="4 5">
    <name type="scientific">Bugula neritina</name>
    <name type="common">Brown bryozoan</name>
    <name type="synonym">Sertularia neritina</name>
    <dbReference type="NCBI Taxonomy" id="10212"/>
    <lineage>
        <taxon>Eukaryota</taxon>
        <taxon>Metazoa</taxon>
        <taxon>Spiralia</taxon>
        <taxon>Lophotrochozoa</taxon>
        <taxon>Bryozoa</taxon>
        <taxon>Gymnolaemata</taxon>
        <taxon>Cheilostomatida</taxon>
        <taxon>Flustrina</taxon>
        <taxon>Buguloidea</taxon>
        <taxon>Bugulidae</taxon>
        <taxon>Bugula</taxon>
    </lineage>
</organism>
<dbReference type="PROSITE" id="PS50002">
    <property type="entry name" value="SH3"/>
    <property type="match status" value="1"/>
</dbReference>
<dbReference type="SMART" id="SM00326">
    <property type="entry name" value="SH3"/>
    <property type="match status" value="1"/>
</dbReference>
<evidence type="ECO:0000259" key="3">
    <source>
        <dbReference type="PROSITE" id="PS50002"/>
    </source>
</evidence>
<protein>
    <submittedName>
        <fullName evidence="4">VAV3</fullName>
    </submittedName>
</protein>
<reference evidence="4" key="1">
    <citation type="submission" date="2020-06" db="EMBL/GenBank/DDBJ databases">
        <title>Draft genome of Bugula neritina, a colonial animal packing powerful symbionts and potential medicines.</title>
        <authorList>
            <person name="Rayko M."/>
        </authorList>
    </citation>
    <scope>NUCLEOTIDE SEQUENCE [LARGE SCALE GENOMIC DNA]</scope>
    <source>
        <strain evidence="4">Kwan_BN1</strain>
    </source>
</reference>
<dbReference type="EMBL" id="VXIV02002297">
    <property type="protein sequence ID" value="KAF6026336.1"/>
    <property type="molecule type" value="Genomic_DNA"/>
</dbReference>
<keyword evidence="5" id="KW-1185">Reference proteome</keyword>
<evidence type="ECO:0000313" key="4">
    <source>
        <dbReference type="EMBL" id="KAF6026336.1"/>
    </source>
</evidence>
<dbReference type="PRINTS" id="PR00452">
    <property type="entry name" value="SH3DOMAIN"/>
</dbReference>
<dbReference type="Pfam" id="PF07653">
    <property type="entry name" value="SH3_2"/>
    <property type="match status" value="1"/>
</dbReference>
<dbReference type="SUPFAM" id="SSF50044">
    <property type="entry name" value="SH3-domain"/>
    <property type="match status" value="1"/>
</dbReference>
<dbReference type="InterPro" id="IPR001452">
    <property type="entry name" value="SH3_domain"/>
</dbReference>